<accession>B3RSC2</accession>
<evidence type="ECO:0000256" key="1">
    <source>
        <dbReference type="ARBA" id="ARBA00022741"/>
    </source>
</evidence>
<dbReference type="Pfam" id="PF07724">
    <property type="entry name" value="AAA_2"/>
    <property type="match status" value="1"/>
</dbReference>
<dbReference type="Gene3D" id="1.10.8.60">
    <property type="match status" value="1"/>
</dbReference>
<feature type="domain" description="AAA+ ATPase" evidence="4">
    <location>
        <begin position="209"/>
        <end position="359"/>
    </location>
</feature>
<organism evidence="6 7">
    <name type="scientific">Trichoplax adhaerens</name>
    <name type="common">Trichoplax reptans</name>
    <dbReference type="NCBI Taxonomy" id="10228"/>
    <lineage>
        <taxon>Eukaryota</taxon>
        <taxon>Metazoa</taxon>
        <taxon>Placozoa</taxon>
        <taxon>Uniplacotomia</taxon>
        <taxon>Trichoplacea</taxon>
        <taxon>Trichoplacidae</taxon>
        <taxon>Trichoplax</taxon>
    </lineage>
</organism>
<feature type="region of interest" description="Disordered" evidence="3">
    <location>
        <begin position="525"/>
        <end position="550"/>
    </location>
</feature>
<proteinExistence type="predicted"/>
<dbReference type="GeneID" id="6751700"/>
<evidence type="ECO:0000313" key="7">
    <source>
        <dbReference type="Proteomes" id="UP000009022"/>
    </source>
</evidence>
<evidence type="ECO:0000256" key="2">
    <source>
        <dbReference type="ARBA" id="ARBA00022840"/>
    </source>
</evidence>
<feature type="region of interest" description="Disordered" evidence="3">
    <location>
        <begin position="16"/>
        <end position="47"/>
    </location>
</feature>
<sequence length="563" mass="62141">MAKHCTLQIVTIRYNGGNNENIGKSSSHSGSGGGNSDSRNGSGKTTTTCPKCGDPCLVMQPFAYSNRFVKCNSCNHLFLLQNDSQQQQKVNDERAKAKPPEEMLKKPPPPRKIYDYLCRYIVGQERAKRILSVAVYNHYKRLYFNNLPVLSKPAFDKQNWKQKTDGTKDQGNLMQIRGRNATQTNQLQQETPINGTDLLDNNISALKLEKSNIVLFGPTGKTLLAQTLARCLDVPFAICDCTTLTQAGYVGEDIESVIGKLLQDANYNVSRAQQGIVFLDEVDKIGCVPGIHQLRDVGGEGVQQGLLKMLEGSIVNVPEKSLRKMRGDANSFAVDTTHILFVASGAFNGLDRVVSRRKHKKFLGFGAPSLQKLGRRAAAEASLASDPIESSIEDLKERDLLLSDVEAQDMIDFGLIPEFVGRFPVLCHIESLDEEALMRILTEPENALLRQYKALFEMDKVQLAITDGACLAIAKMALQKKTGARGLRSIMERLLLDSMFEVPGSDIVEIIIDEDVVNGRKSPVYISDSSQASKPSTEESDNQFSDDIVSENYVRKSADAIQA</sequence>
<dbReference type="InterPro" id="IPR019489">
    <property type="entry name" value="Clp_ATPase_C"/>
</dbReference>
<dbReference type="Gene3D" id="3.40.50.300">
    <property type="entry name" value="P-loop containing nucleotide triphosphate hydrolases"/>
    <property type="match status" value="1"/>
</dbReference>
<evidence type="ECO:0000259" key="4">
    <source>
        <dbReference type="SMART" id="SM00382"/>
    </source>
</evidence>
<dbReference type="Pfam" id="PF10431">
    <property type="entry name" value="ClpB_D2-small"/>
    <property type="match status" value="1"/>
</dbReference>
<dbReference type="InterPro" id="IPR003593">
    <property type="entry name" value="AAA+_ATPase"/>
</dbReference>
<keyword evidence="7" id="KW-1185">Reference proteome</keyword>
<keyword evidence="1" id="KW-0547">Nucleotide-binding</keyword>
<dbReference type="HOGENOM" id="CLU_014218_0_1_1"/>
<dbReference type="GO" id="GO:0016887">
    <property type="term" value="F:ATP hydrolysis activity"/>
    <property type="evidence" value="ECO:0000318"/>
    <property type="project" value="GO_Central"/>
</dbReference>
<dbReference type="STRING" id="10228.B3RSC2"/>
<dbReference type="CTD" id="6751700"/>
<dbReference type="PhylomeDB" id="B3RSC2"/>
<dbReference type="eggNOG" id="KOG0745">
    <property type="taxonomic scope" value="Eukaryota"/>
</dbReference>
<dbReference type="GO" id="GO:0051603">
    <property type="term" value="P:proteolysis involved in protein catabolic process"/>
    <property type="evidence" value="ECO:0000318"/>
    <property type="project" value="GO_Central"/>
</dbReference>
<feature type="compositionally biased region" description="Basic and acidic residues" evidence="3">
    <location>
        <begin position="90"/>
        <end position="105"/>
    </location>
</feature>
<keyword evidence="2" id="KW-0067">ATP-binding</keyword>
<evidence type="ECO:0008006" key="8">
    <source>
        <dbReference type="Google" id="ProtNLM"/>
    </source>
</evidence>
<dbReference type="Proteomes" id="UP000009022">
    <property type="component" value="Unassembled WGS sequence"/>
</dbReference>
<protein>
    <recommendedName>
        <fullName evidence="8">ClpX-type ZB domain-containing protein</fullName>
    </recommendedName>
</protein>
<dbReference type="GO" id="GO:0005759">
    <property type="term" value="C:mitochondrial matrix"/>
    <property type="evidence" value="ECO:0000318"/>
    <property type="project" value="GO_Central"/>
</dbReference>
<dbReference type="SMART" id="SM01086">
    <property type="entry name" value="ClpB_D2-small"/>
    <property type="match status" value="1"/>
</dbReference>
<dbReference type="SUPFAM" id="SSF52540">
    <property type="entry name" value="P-loop containing nucleoside triphosphate hydrolases"/>
    <property type="match status" value="1"/>
</dbReference>
<gene>
    <name evidence="6" type="ORF">TRIADDRAFT_50037</name>
</gene>
<feature type="domain" description="Clp ATPase C-terminal" evidence="5">
    <location>
        <begin position="432"/>
        <end position="526"/>
    </location>
</feature>
<dbReference type="PANTHER" id="PTHR48102">
    <property type="entry name" value="ATP-DEPENDENT CLP PROTEASE ATP-BINDING SUBUNIT CLPX-LIKE, MITOCHONDRIAL-RELATED"/>
    <property type="match status" value="1"/>
</dbReference>
<dbReference type="NCBIfam" id="NF003745">
    <property type="entry name" value="PRK05342.1"/>
    <property type="match status" value="1"/>
</dbReference>
<dbReference type="RefSeq" id="XP_002110485.1">
    <property type="nucleotide sequence ID" value="XM_002110449.1"/>
</dbReference>
<dbReference type="InterPro" id="IPR050052">
    <property type="entry name" value="ATP-dep_Clp_protease_ClpX"/>
</dbReference>
<dbReference type="FunCoup" id="B3RSC2">
    <property type="interactions" value="2154"/>
</dbReference>
<dbReference type="OrthoDB" id="1721884at2759"/>
<dbReference type="EMBL" id="DS985243">
    <property type="protein sequence ID" value="EDV26489.1"/>
    <property type="molecule type" value="Genomic_DNA"/>
</dbReference>
<evidence type="ECO:0000313" key="6">
    <source>
        <dbReference type="EMBL" id="EDV26489.1"/>
    </source>
</evidence>
<dbReference type="CDD" id="cd19497">
    <property type="entry name" value="RecA-like_ClpX"/>
    <property type="match status" value="1"/>
</dbReference>
<dbReference type="Pfam" id="PF26040">
    <property type="entry name" value="Zn_ribbon_CLPX_N"/>
    <property type="match status" value="1"/>
</dbReference>
<dbReference type="AlphaFoldDB" id="B3RSC2"/>
<feature type="region of interest" description="Disordered" evidence="3">
    <location>
        <begin position="85"/>
        <end position="108"/>
    </location>
</feature>
<dbReference type="OMA" id="LIRGDMT"/>
<dbReference type="GO" id="GO:0005524">
    <property type="term" value="F:ATP binding"/>
    <property type="evidence" value="ECO:0000318"/>
    <property type="project" value="GO_Central"/>
</dbReference>
<evidence type="ECO:0000259" key="5">
    <source>
        <dbReference type="SMART" id="SM01086"/>
    </source>
</evidence>
<dbReference type="InterPro" id="IPR059067">
    <property type="entry name" value="Znf_ribbon_CLPX-like"/>
</dbReference>
<dbReference type="InterPro" id="IPR027417">
    <property type="entry name" value="P-loop_NTPase"/>
</dbReference>
<name>B3RSC2_TRIAD</name>
<dbReference type="InParanoid" id="B3RSC2"/>
<dbReference type="InterPro" id="IPR003959">
    <property type="entry name" value="ATPase_AAA_core"/>
</dbReference>
<dbReference type="PANTHER" id="PTHR48102:SF7">
    <property type="entry name" value="ATP-DEPENDENT CLP PROTEASE ATP-BINDING SUBUNIT CLPX-LIKE, MITOCHONDRIAL"/>
    <property type="match status" value="1"/>
</dbReference>
<reference evidence="6 7" key="1">
    <citation type="journal article" date="2008" name="Nature">
        <title>The Trichoplax genome and the nature of placozoans.</title>
        <authorList>
            <person name="Srivastava M."/>
            <person name="Begovic E."/>
            <person name="Chapman J."/>
            <person name="Putnam N.H."/>
            <person name="Hellsten U."/>
            <person name="Kawashima T."/>
            <person name="Kuo A."/>
            <person name="Mitros T."/>
            <person name="Salamov A."/>
            <person name="Carpenter M.L."/>
            <person name="Signorovitch A.Y."/>
            <person name="Moreno M.A."/>
            <person name="Kamm K."/>
            <person name="Grimwood J."/>
            <person name="Schmutz J."/>
            <person name="Shapiro H."/>
            <person name="Grigoriev I.V."/>
            <person name="Buss L.W."/>
            <person name="Schierwater B."/>
            <person name="Dellaporta S.L."/>
            <person name="Rokhsar D.S."/>
        </authorList>
    </citation>
    <scope>NUCLEOTIDE SEQUENCE [LARGE SCALE GENOMIC DNA]</scope>
    <source>
        <strain evidence="6 7">Grell-BS-1999</strain>
    </source>
</reference>
<dbReference type="KEGG" id="tad:TRIADDRAFT_50037"/>
<dbReference type="FunFam" id="1.10.8.60:FF:000002">
    <property type="entry name" value="ATP-dependent Clp protease ATP-binding subunit ClpX"/>
    <property type="match status" value="1"/>
</dbReference>
<evidence type="ECO:0000256" key="3">
    <source>
        <dbReference type="SAM" id="MobiDB-lite"/>
    </source>
</evidence>
<dbReference type="SMART" id="SM00382">
    <property type="entry name" value="AAA"/>
    <property type="match status" value="1"/>
</dbReference>